<keyword evidence="3" id="KW-1185">Reference proteome</keyword>
<protein>
    <submittedName>
        <fullName evidence="2">Transcriptional regulator, RpiR family</fullName>
    </submittedName>
</protein>
<accession>A0A1M4XH56</accession>
<dbReference type="PANTHER" id="PTHR30514:SF1">
    <property type="entry name" value="HTH-TYPE TRANSCRIPTIONAL REGULATOR HEXR-RELATED"/>
    <property type="match status" value="1"/>
</dbReference>
<dbReference type="GO" id="GO:0003700">
    <property type="term" value="F:DNA-binding transcription factor activity"/>
    <property type="evidence" value="ECO:0007669"/>
    <property type="project" value="InterPro"/>
</dbReference>
<dbReference type="InterPro" id="IPR036388">
    <property type="entry name" value="WH-like_DNA-bd_sf"/>
</dbReference>
<dbReference type="SUPFAM" id="SSF53697">
    <property type="entry name" value="SIS domain"/>
    <property type="match status" value="1"/>
</dbReference>
<gene>
    <name evidence="2" type="ORF">SAMN02745249_01444</name>
</gene>
<feature type="domain" description="HTH rpiR-type" evidence="1">
    <location>
        <begin position="8"/>
        <end position="83"/>
    </location>
</feature>
<dbReference type="SUPFAM" id="SSF46689">
    <property type="entry name" value="Homeodomain-like"/>
    <property type="match status" value="1"/>
</dbReference>
<evidence type="ECO:0000313" key="2">
    <source>
        <dbReference type="EMBL" id="SHE92731.1"/>
    </source>
</evidence>
<dbReference type="InterPro" id="IPR000281">
    <property type="entry name" value="HTH_RpiR"/>
</dbReference>
<dbReference type="GO" id="GO:0097367">
    <property type="term" value="F:carbohydrate derivative binding"/>
    <property type="evidence" value="ECO:0007669"/>
    <property type="project" value="InterPro"/>
</dbReference>
<dbReference type="Gene3D" id="3.40.50.10490">
    <property type="entry name" value="Glucose-6-phosphate isomerase like protein, domain 1"/>
    <property type="match status" value="1"/>
</dbReference>
<dbReference type="STRING" id="1121025.SAMN02745249_01444"/>
<dbReference type="Gene3D" id="1.10.10.10">
    <property type="entry name" value="Winged helix-like DNA-binding domain superfamily/Winged helix DNA-binding domain"/>
    <property type="match status" value="1"/>
</dbReference>
<dbReference type="InterPro" id="IPR047640">
    <property type="entry name" value="RpiR-like"/>
</dbReference>
<dbReference type="PANTHER" id="PTHR30514">
    <property type="entry name" value="GLUCOKINASE"/>
    <property type="match status" value="1"/>
</dbReference>
<organism evidence="2 3">
    <name type="scientific">Atopostipes suicloacalis DSM 15692</name>
    <dbReference type="NCBI Taxonomy" id="1121025"/>
    <lineage>
        <taxon>Bacteria</taxon>
        <taxon>Bacillati</taxon>
        <taxon>Bacillota</taxon>
        <taxon>Bacilli</taxon>
        <taxon>Lactobacillales</taxon>
        <taxon>Carnobacteriaceae</taxon>
        <taxon>Atopostipes</taxon>
    </lineage>
</organism>
<dbReference type="OrthoDB" id="3684496at2"/>
<dbReference type="InterPro" id="IPR009057">
    <property type="entry name" value="Homeodomain-like_sf"/>
</dbReference>
<reference evidence="2 3" key="1">
    <citation type="submission" date="2016-11" db="EMBL/GenBank/DDBJ databases">
        <authorList>
            <person name="Jaros S."/>
            <person name="Januszkiewicz K."/>
            <person name="Wedrychowicz H."/>
        </authorList>
    </citation>
    <scope>NUCLEOTIDE SEQUENCE [LARGE SCALE GENOMIC DNA]</scope>
    <source>
        <strain evidence="2 3">DSM 15692</strain>
    </source>
</reference>
<evidence type="ECO:0000259" key="1">
    <source>
        <dbReference type="PROSITE" id="PS51071"/>
    </source>
</evidence>
<sequence length="268" mass="30508">MSVYGGLIISLQQIINQFNKTSDIDHTIAKYLLNNLYQDNLTINTISEDCHISTASVTRFAQNLGYQGFTELKKDYDLLKSEKHEMEIDFLTTNKANYLPDSKNESSITSEFQSVIKDIDTFINDFDLELIKNLSQLIHTSDKIGLYATSIPGNISLLLQNTLLTAGKFVECYPTTLQQFKSVKQLNKNDLVLFISLEGSHVMNRDLTLAVTESEATSVLITHNPEMKLGSLFDYIIPLGEHGMTRSGKYKLLIFFEYLTNYYFINYS</sequence>
<dbReference type="GO" id="GO:0003677">
    <property type="term" value="F:DNA binding"/>
    <property type="evidence" value="ECO:0007669"/>
    <property type="project" value="InterPro"/>
</dbReference>
<evidence type="ECO:0000313" key="3">
    <source>
        <dbReference type="Proteomes" id="UP000184128"/>
    </source>
</evidence>
<name>A0A1M4XH56_9LACT</name>
<dbReference type="Pfam" id="PF01418">
    <property type="entry name" value="HTH_6"/>
    <property type="match status" value="1"/>
</dbReference>
<dbReference type="InterPro" id="IPR046348">
    <property type="entry name" value="SIS_dom_sf"/>
</dbReference>
<dbReference type="PROSITE" id="PS51071">
    <property type="entry name" value="HTH_RPIR"/>
    <property type="match status" value="1"/>
</dbReference>
<proteinExistence type="predicted"/>
<dbReference type="GO" id="GO:1901135">
    <property type="term" value="P:carbohydrate derivative metabolic process"/>
    <property type="evidence" value="ECO:0007669"/>
    <property type="project" value="InterPro"/>
</dbReference>
<dbReference type="EMBL" id="FQUF01000021">
    <property type="protein sequence ID" value="SHE92731.1"/>
    <property type="molecule type" value="Genomic_DNA"/>
</dbReference>
<dbReference type="RefSeq" id="WP_073298191.1">
    <property type="nucleotide sequence ID" value="NZ_FQUF01000021.1"/>
</dbReference>
<dbReference type="AlphaFoldDB" id="A0A1M4XH56"/>
<dbReference type="Proteomes" id="UP000184128">
    <property type="component" value="Unassembled WGS sequence"/>
</dbReference>